<keyword evidence="6 7" id="KW-0998">Cell outer membrane</keyword>
<gene>
    <name evidence="9" type="ORF">SAMN05192529_10112</name>
</gene>
<dbReference type="Gene3D" id="2.170.130.10">
    <property type="entry name" value="TonB-dependent receptor, plug domain"/>
    <property type="match status" value="1"/>
</dbReference>
<dbReference type="InterPro" id="IPR008969">
    <property type="entry name" value="CarboxyPept-like_regulatory"/>
</dbReference>
<accession>A0A1H3VEE4</accession>
<evidence type="ECO:0000256" key="5">
    <source>
        <dbReference type="ARBA" id="ARBA00023136"/>
    </source>
</evidence>
<dbReference type="NCBIfam" id="TIGR04056">
    <property type="entry name" value="OMP_RagA_SusC"/>
    <property type="match status" value="1"/>
</dbReference>
<dbReference type="AlphaFoldDB" id="A0A1H3VEE4"/>
<dbReference type="Gene3D" id="2.40.170.20">
    <property type="entry name" value="TonB-dependent receptor, beta-barrel domain"/>
    <property type="match status" value="1"/>
</dbReference>
<comment type="similarity">
    <text evidence="7">Belongs to the TonB-dependent receptor family.</text>
</comment>
<proteinExistence type="inferred from homology"/>
<keyword evidence="10" id="KW-1185">Reference proteome</keyword>
<keyword evidence="5 7" id="KW-0472">Membrane</keyword>
<dbReference type="NCBIfam" id="TIGR04057">
    <property type="entry name" value="SusC_RagA_signa"/>
    <property type="match status" value="1"/>
</dbReference>
<dbReference type="Gene3D" id="2.60.40.1120">
    <property type="entry name" value="Carboxypeptidase-like, regulatory domain"/>
    <property type="match status" value="1"/>
</dbReference>
<dbReference type="GO" id="GO:0009279">
    <property type="term" value="C:cell outer membrane"/>
    <property type="evidence" value="ECO:0007669"/>
    <property type="project" value="UniProtKB-SubCell"/>
</dbReference>
<dbReference type="Pfam" id="PF07715">
    <property type="entry name" value="Plug"/>
    <property type="match status" value="1"/>
</dbReference>
<organism evidence="9 10">
    <name type="scientific">Arachidicoccus rhizosphaerae</name>
    <dbReference type="NCBI Taxonomy" id="551991"/>
    <lineage>
        <taxon>Bacteria</taxon>
        <taxon>Pseudomonadati</taxon>
        <taxon>Bacteroidota</taxon>
        <taxon>Chitinophagia</taxon>
        <taxon>Chitinophagales</taxon>
        <taxon>Chitinophagaceae</taxon>
        <taxon>Arachidicoccus</taxon>
    </lineage>
</organism>
<evidence type="ECO:0000313" key="9">
    <source>
        <dbReference type="EMBL" id="SDZ73166.1"/>
    </source>
</evidence>
<dbReference type="InterPro" id="IPR023996">
    <property type="entry name" value="TonB-dep_OMP_SusC/RagA"/>
</dbReference>
<dbReference type="InterPro" id="IPR039426">
    <property type="entry name" value="TonB-dep_rcpt-like"/>
</dbReference>
<evidence type="ECO:0000256" key="6">
    <source>
        <dbReference type="ARBA" id="ARBA00023237"/>
    </source>
</evidence>
<name>A0A1H3VEE4_9BACT</name>
<evidence type="ECO:0000313" key="10">
    <source>
        <dbReference type="Proteomes" id="UP000199041"/>
    </source>
</evidence>
<dbReference type="InterPro" id="IPR036942">
    <property type="entry name" value="Beta-barrel_TonB_sf"/>
</dbReference>
<dbReference type="EMBL" id="FNQY01000001">
    <property type="protein sequence ID" value="SDZ73166.1"/>
    <property type="molecule type" value="Genomic_DNA"/>
</dbReference>
<keyword evidence="3 7" id="KW-1134">Transmembrane beta strand</keyword>
<dbReference type="Pfam" id="PF13715">
    <property type="entry name" value="CarbopepD_reg_2"/>
    <property type="match status" value="1"/>
</dbReference>
<protein>
    <submittedName>
        <fullName evidence="9">TonB-linked outer membrane protein, SusC/RagA family</fullName>
    </submittedName>
</protein>
<evidence type="ECO:0000256" key="3">
    <source>
        <dbReference type="ARBA" id="ARBA00022452"/>
    </source>
</evidence>
<evidence type="ECO:0000259" key="8">
    <source>
        <dbReference type="Pfam" id="PF07715"/>
    </source>
</evidence>
<evidence type="ECO:0000256" key="4">
    <source>
        <dbReference type="ARBA" id="ARBA00022692"/>
    </source>
</evidence>
<evidence type="ECO:0000256" key="1">
    <source>
        <dbReference type="ARBA" id="ARBA00004571"/>
    </source>
</evidence>
<dbReference type="InterPro" id="IPR037066">
    <property type="entry name" value="Plug_dom_sf"/>
</dbReference>
<evidence type="ECO:0000256" key="7">
    <source>
        <dbReference type="PROSITE-ProRule" id="PRU01360"/>
    </source>
</evidence>
<dbReference type="SUPFAM" id="SSF56935">
    <property type="entry name" value="Porins"/>
    <property type="match status" value="1"/>
</dbReference>
<comment type="subcellular location">
    <subcellularLocation>
        <location evidence="1 7">Cell outer membrane</location>
        <topology evidence="1 7">Multi-pass membrane protein</topology>
    </subcellularLocation>
</comment>
<dbReference type="PROSITE" id="PS52016">
    <property type="entry name" value="TONB_DEPENDENT_REC_3"/>
    <property type="match status" value="1"/>
</dbReference>
<dbReference type="STRING" id="551991.SAMN05192529_10112"/>
<keyword evidence="2 7" id="KW-0813">Transport</keyword>
<dbReference type="InterPro" id="IPR023997">
    <property type="entry name" value="TonB-dep_OMP_SusC/RagA_CS"/>
</dbReference>
<feature type="domain" description="TonB-dependent receptor plug" evidence="8">
    <location>
        <begin position="126"/>
        <end position="220"/>
    </location>
</feature>
<sequence length="1031" mass="113816">MNYLRSFRGISFVVMLIVLQLGLLRNPVYSQDQPFKISGTIYNESDITVPGVSVLVKGTNHGVVSDENGKFSLLVHKGDTLGINSLGFVSQEVAVNNSKDLSVKLVPTETNTMEQVVVIGYGKQKKVDLTSAITTVDPKKMTKVPGGFSAVLQSDAPGVQINDGRIRIRGVGSINNTDPLFVVDGMIGGAMPDENNIASIQILKDAASCAIYGSRGANGVVLITTKKGVSGPTRIEYNGYAGVKKISHNIKMLNGQQLAELINEEMYNQDPTRTDYLKALSNPPEIGEGYNMQDALLRTGSYQHHALSISGGSQMAHFRLNGTFGNDNPIIIKDKSKDYSLQFLSDFTLGNLQVGENFKISYNSRNWSNKNLIDAQKWSSTLPLYDSSNPTGFAGAGNGTDVASALANAYLNANESEDFGVNGNVWLTYEFIPGLKYKFNLGVDVYRGRNQGYISAYSVGQYQNHDPDELNISMSQSNRVLYEHTLSYDHRYGKHDISAVAGITSEESNSKGLNGGVRALPSSDLLILGLTQDASSKVVGSSISQFAMYSMLGRINYNYDSRYLLTLNFRRDGSGNFSENNRYGNFPSVSAGWRIGQEKFMKKLSFINDMKIRGSYGVLGNSDIPQYQYQNTVTFDHVWYYLNGVKVTGALPTNPSNPDVKWESQYSTDLGLDLSMFNNSLEMTIDYYNKKTEDMLVNVPISYTAGYLDKFPTLNSGSIRNKGFEFLVTYKNSVGNLNYSVSANLSTVKNKVLALGNNNEILAGTVSPGGENVTRTAVGSSIGEFWGYVTDGLYKSDDQLTADKAFAPNAALGDVRFKDLNKDGVLNEEDKAFIGSPIPDFSYGFNLSLSYNTNFGSFDLSTMWQGTQGNEIYNNGKYWGEGMYHYYNDYATVLNRYRAEEITFVNPVSGVTTIYPKNVNTNIPRAILGDPNHNLRASDRFIEDGSYLRLKSLTIGYQLPEKVTKKLKINSLRFYIGGKNLLTFTKYTGYDPEVGADNTSYNLYRGIDELTPWGLTFPNNKELFFGAQLTF</sequence>
<reference evidence="9 10" key="1">
    <citation type="submission" date="2016-10" db="EMBL/GenBank/DDBJ databases">
        <authorList>
            <person name="de Groot N.N."/>
        </authorList>
    </citation>
    <scope>NUCLEOTIDE SEQUENCE [LARGE SCALE GENOMIC DNA]</scope>
    <source>
        <strain evidence="9 10">Vu-144</strain>
    </source>
</reference>
<keyword evidence="4 7" id="KW-0812">Transmembrane</keyword>
<dbReference type="SUPFAM" id="SSF49464">
    <property type="entry name" value="Carboxypeptidase regulatory domain-like"/>
    <property type="match status" value="1"/>
</dbReference>
<dbReference type="InterPro" id="IPR012910">
    <property type="entry name" value="Plug_dom"/>
</dbReference>
<dbReference type="Proteomes" id="UP000199041">
    <property type="component" value="Unassembled WGS sequence"/>
</dbReference>
<evidence type="ECO:0000256" key="2">
    <source>
        <dbReference type="ARBA" id="ARBA00022448"/>
    </source>
</evidence>